<feature type="compositionally biased region" description="Basic and acidic residues" evidence="1">
    <location>
        <begin position="16"/>
        <end position="36"/>
    </location>
</feature>
<protein>
    <submittedName>
        <fullName evidence="2">Ws0399_0 protein</fullName>
    </submittedName>
</protein>
<gene>
    <name evidence="2" type="ORF">PoB_003613700</name>
</gene>
<proteinExistence type="predicted"/>
<dbReference type="EMBL" id="BLXT01004113">
    <property type="protein sequence ID" value="GFO09632.1"/>
    <property type="molecule type" value="Genomic_DNA"/>
</dbReference>
<feature type="compositionally biased region" description="Basic and acidic residues" evidence="1">
    <location>
        <begin position="67"/>
        <end position="82"/>
    </location>
</feature>
<organism evidence="2 3">
    <name type="scientific">Plakobranchus ocellatus</name>
    <dbReference type="NCBI Taxonomy" id="259542"/>
    <lineage>
        <taxon>Eukaryota</taxon>
        <taxon>Metazoa</taxon>
        <taxon>Spiralia</taxon>
        <taxon>Lophotrochozoa</taxon>
        <taxon>Mollusca</taxon>
        <taxon>Gastropoda</taxon>
        <taxon>Heterobranchia</taxon>
        <taxon>Euthyneura</taxon>
        <taxon>Panpulmonata</taxon>
        <taxon>Sacoglossa</taxon>
        <taxon>Placobranchoidea</taxon>
        <taxon>Plakobranchidae</taxon>
        <taxon>Plakobranchus</taxon>
    </lineage>
</organism>
<name>A0AAV4ARQ0_9GAST</name>
<accession>A0AAV4ARQ0</accession>
<evidence type="ECO:0000313" key="2">
    <source>
        <dbReference type="EMBL" id="GFO09632.1"/>
    </source>
</evidence>
<dbReference type="PANTHER" id="PTHR10773">
    <property type="entry name" value="DNA-DIRECTED RNA POLYMERASES I, II, AND III SUBUNIT RPABC2"/>
    <property type="match status" value="1"/>
</dbReference>
<comment type="caution">
    <text evidence="2">The sequence shown here is derived from an EMBL/GenBank/DDBJ whole genome shotgun (WGS) entry which is preliminary data.</text>
</comment>
<sequence>MLLKTKPSGKICIDTEDNHGVLEKRDHEDADSQRDEDFPDFAKSNGQYQDHEHVGLEEDETVLTPLADHEHLEHAKTRKDESLPSSIGRALTEEVEELQDTATAVNEITLNENQNMPSPSQISQTSEASSSKKQKADQTKWEKNVNKSRRSNGEAYMGRKYDRDGKFEMVEKPAKVLGERCSCKAAGMKCTEVTEEMRTHILKDVWSMSWLHKEVLVKSLVHKCDVTRHRVDQSEPNRKNTLKYSLNNGSGLIPVCKKMFLSTMGLTQLYIRTKVCDSPSSPHMKKNQNPRPADRL</sequence>
<evidence type="ECO:0000313" key="3">
    <source>
        <dbReference type="Proteomes" id="UP000735302"/>
    </source>
</evidence>
<evidence type="ECO:0000256" key="1">
    <source>
        <dbReference type="SAM" id="MobiDB-lite"/>
    </source>
</evidence>
<feature type="region of interest" description="Disordered" evidence="1">
    <location>
        <begin position="110"/>
        <end position="157"/>
    </location>
</feature>
<feature type="compositionally biased region" description="Low complexity" evidence="1">
    <location>
        <begin position="118"/>
        <end position="131"/>
    </location>
</feature>
<dbReference type="Proteomes" id="UP000735302">
    <property type="component" value="Unassembled WGS sequence"/>
</dbReference>
<feature type="region of interest" description="Disordered" evidence="1">
    <location>
        <begin position="1"/>
        <end position="85"/>
    </location>
</feature>
<dbReference type="PANTHER" id="PTHR10773:SF19">
    <property type="match status" value="1"/>
</dbReference>
<feature type="compositionally biased region" description="Basic and acidic residues" evidence="1">
    <location>
        <begin position="134"/>
        <end position="145"/>
    </location>
</feature>
<keyword evidence="3" id="KW-1185">Reference proteome</keyword>
<reference evidence="2 3" key="1">
    <citation type="journal article" date="2021" name="Elife">
        <title>Chloroplast acquisition without the gene transfer in kleptoplastic sea slugs, Plakobranchus ocellatus.</title>
        <authorList>
            <person name="Maeda T."/>
            <person name="Takahashi S."/>
            <person name="Yoshida T."/>
            <person name="Shimamura S."/>
            <person name="Takaki Y."/>
            <person name="Nagai Y."/>
            <person name="Toyoda A."/>
            <person name="Suzuki Y."/>
            <person name="Arimoto A."/>
            <person name="Ishii H."/>
            <person name="Satoh N."/>
            <person name="Nishiyama T."/>
            <person name="Hasebe M."/>
            <person name="Maruyama T."/>
            <person name="Minagawa J."/>
            <person name="Obokata J."/>
            <person name="Shigenobu S."/>
        </authorList>
    </citation>
    <scope>NUCLEOTIDE SEQUENCE [LARGE SCALE GENOMIC DNA]</scope>
</reference>
<dbReference type="AlphaFoldDB" id="A0AAV4ARQ0"/>